<keyword evidence="2" id="KW-1185">Reference proteome</keyword>
<evidence type="ECO:0000313" key="2">
    <source>
        <dbReference type="Proteomes" id="UP000516260"/>
    </source>
</evidence>
<evidence type="ECO:0000313" key="1">
    <source>
        <dbReference type="EMBL" id="TNM94162.1"/>
    </source>
</evidence>
<organism evidence="1 2">
    <name type="scientific">Takifugu bimaculatus</name>
    <dbReference type="NCBI Taxonomy" id="433685"/>
    <lineage>
        <taxon>Eukaryota</taxon>
        <taxon>Metazoa</taxon>
        <taxon>Chordata</taxon>
        <taxon>Craniata</taxon>
        <taxon>Vertebrata</taxon>
        <taxon>Euteleostomi</taxon>
        <taxon>Actinopterygii</taxon>
        <taxon>Neopterygii</taxon>
        <taxon>Teleostei</taxon>
        <taxon>Neoteleostei</taxon>
        <taxon>Acanthomorphata</taxon>
        <taxon>Eupercaria</taxon>
        <taxon>Tetraodontiformes</taxon>
        <taxon>Tetradontoidea</taxon>
        <taxon>Tetraodontidae</taxon>
        <taxon>Takifugu</taxon>
    </lineage>
</organism>
<dbReference type="Proteomes" id="UP000516260">
    <property type="component" value="Chromosome 2"/>
</dbReference>
<protein>
    <submittedName>
        <fullName evidence="1">Uncharacterized protein</fullName>
    </submittedName>
</protein>
<gene>
    <name evidence="1" type="ORF">fugu_002338</name>
</gene>
<dbReference type="AlphaFoldDB" id="A0A4Z2BQG0"/>
<comment type="caution">
    <text evidence="1">The sequence shown here is derived from an EMBL/GenBank/DDBJ whole genome shotgun (WGS) entry which is preliminary data.</text>
</comment>
<proteinExistence type="predicted"/>
<reference evidence="1 2" key="1">
    <citation type="submission" date="2019-04" db="EMBL/GenBank/DDBJ databases">
        <title>The sequence and de novo assembly of Takifugu bimaculatus genome using PacBio and Hi-C technologies.</title>
        <authorList>
            <person name="Xu P."/>
            <person name="Liu B."/>
            <person name="Zhou Z."/>
        </authorList>
    </citation>
    <scope>NUCLEOTIDE SEQUENCE [LARGE SCALE GENOMIC DNA]</scope>
    <source>
        <strain evidence="1">TB-2018</strain>
        <tissue evidence="1">Muscle</tissue>
    </source>
</reference>
<name>A0A4Z2BQG0_9TELE</name>
<sequence length="69" mass="7379">MTGGGVSFLGHVSVISRRGPDSCGHPRRHVSGRLRRVPAHGCGESRHRSRAVTTAPTDLTKMAAVYAEQ</sequence>
<accession>A0A4Z2BQG0</accession>
<dbReference type="EMBL" id="SWLE01000012">
    <property type="protein sequence ID" value="TNM94162.1"/>
    <property type="molecule type" value="Genomic_DNA"/>
</dbReference>